<dbReference type="EMBL" id="CADCTX010000029">
    <property type="protein sequence ID" value="CAA9296898.1"/>
    <property type="molecule type" value="Genomic_DNA"/>
</dbReference>
<feature type="non-terminal residue" evidence="2">
    <location>
        <position position="1"/>
    </location>
</feature>
<evidence type="ECO:0000313" key="2">
    <source>
        <dbReference type="EMBL" id="CAA9296898.1"/>
    </source>
</evidence>
<gene>
    <name evidence="2" type="ORF">AVDCRST_MAG40-95</name>
</gene>
<proteinExistence type="predicted"/>
<sequence>DRSNTGVHAVARAAGPVAARAARGDGHPQPPPRRGGRRRQAARRRAHRAVLPAVDGIGRGLPALELPHHRRGVRPSRLLRGAGHRQRGDRLHPAGLLPPRRAARRLV</sequence>
<feature type="compositionally biased region" description="Basic residues" evidence="1">
    <location>
        <begin position="34"/>
        <end position="47"/>
    </location>
</feature>
<feature type="region of interest" description="Disordered" evidence="1">
    <location>
        <begin position="59"/>
        <end position="107"/>
    </location>
</feature>
<reference evidence="2" key="1">
    <citation type="submission" date="2020-02" db="EMBL/GenBank/DDBJ databases">
        <authorList>
            <person name="Meier V. D."/>
        </authorList>
    </citation>
    <scope>NUCLEOTIDE SEQUENCE</scope>
    <source>
        <strain evidence="2">AVDCRST_MAG40</strain>
    </source>
</reference>
<protein>
    <submittedName>
        <fullName evidence="2">Uncharacterized protein</fullName>
    </submittedName>
</protein>
<name>A0A6J4K6J4_9BACT</name>
<feature type="non-terminal residue" evidence="2">
    <location>
        <position position="107"/>
    </location>
</feature>
<accession>A0A6J4K6J4</accession>
<feature type="region of interest" description="Disordered" evidence="1">
    <location>
        <begin position="1"/>
        <end position="47"/>
    </location>
</feature>
<evidence type="ECO:0000256" key="1">
    <source>
        <dbReference type="SAM" id="MobiDB-lite"/>
    </source>
</evidence>
<organism evidence="2">
    <name type="scientific">uncultured Gemmatimonadaceae bacterium</name>
    <dbReference type="NCBI Taxonomy" id="246130"/>
    <lineage>
        <taxon>Bacteria</taxon>
        <taxon>Pseudomonadati</taxon>
        <taxon>Gemmatimonadota</taxon>
        <taxon>Gemmatimonadia</taxon>
        <taxon>Gemmatimonadales</taxon>
        <taxon>Gemmatimonadaceae</taxon>
        <taxon>environmental samples</taxon>
    </lineage>
</organism>
<dbReference type="AlphaFoldDB" id="A0A6J4K6J4"/>
<feature type="compositionally biased region" description="Low complexity" evidence="1">
    <location>
        <begin position="1"/>
        <end position="21"/>
    </location>
</feature>